<dbReference type="EMBL" id="BTFZ01000001">
    <property type="protein sequence ID" value="GMM33195.1"/>
    <property type="molecule type" value="Genomic_DNA"/>
</dbReference>
<dbReference type="Pfam" id="PF12710">
    <property type="entry name" value="HAD"/>
    <property type="match status" value="1"/>
</dbReference>
<organism evidence="1 2">
    <name type="scientific">Saccharomycopsis crataegensis</name>
    <dbReference type="NCBI Taxonomy" id="43959"/>
    <lineage>
        <taxon>Eukaryota</taxon>
        <taxon>Fungi</taxon>
        <taxon>Dikarya</taxon>
        <taxon>Ascomycota</taxon>
        <taxon>Saccharomycotina</taxon>
        <taxon>Saccharomycetes</taxon>
        <taxon>Saccharomycopsidaceae</taxon>
        <taxon>Saccharomycopsis</taxon>
    </lineage>
</organism>
<comment type="caution">
    <text evidence="1">The sequence shown here is derived from an EMBL/GenBank/DDBJ whole genome shotgun (WGS) entry which is preliminary data.</text>
</comment>
<dbReference type="InterPro" id="IPR023214">
    <property type="entry name" value="HAD_sf"/>
</dbReference>
<dbReference type="Gene3D" id="3.40.50.1000">
    <property type="entry name" value="HAD superfamily/HAD-like"/>
    <property type="match status" value="1"/>
</dbReference>
<keyword evidence="2" id="KW-1185">Reference proteome</keyword>
<dbReference type="PANTHER" id="PTHR28181">
    <property type="entry name" value="UPF0655 PROTEIN YCR015C"/>
    <property type="match status" value="1"/>
</dbReference>
<evidence type="ECO:0000313" key="2">
    <source>
        <dbReference type="Proteomes" id="UP001360560"/>
    </source>
</evidence>
<gene>
    <name evidence="1" type="ORF">DASC09_005200</name>
</gene>
<name>A0AAV5QFF7_9ASCO</name>
<dbReference type="RefSeq" id="XP_064850195.1">
    <property type="nucleotide sequence ID" value="XM_064994123.1"/>
</dbReference>
<dbReference type="Proteomes" id="UP001360560">
    <property type="component" value="Unassembled WGS sequence"/>
</dbReference>
<dbReference type="InterPro" id="IPR036412">
    <property type="entry name" value="HAD-like_sf"/>
</dbReference>
<dbReference type="PANTHER" id="PTHR28181:SF1">
    <property type="entry name" value="COLD TOLERANCE PROTEIN 1"/>
    <property type="match status" value="1"/>
</dbReference>
<protein>
    <submittedName>
        <fullName evidence="1">Cto1 protein</fullName>
    </submittedName>
</protein>
<dbReference type="AlphaFoldDB" id="A0AAV5QFF7"/>
<evidence type="ECO:0000313" key="1">
    <source>
        <dbReference type="EMBL" id="GMM33195.1"/>
    </source>
</evidence>
<dbReference type="SUPFAM" id="SSF56784">
    <property type="entry name" value="HAD-like"/>
    <property type="match status" value="1"/>
</dbReference>
<sequence>MSIKTAMRLIVVDFDETITKKDTLSQLASLAYRQKPQFPVKFRHYQDVYYKHYSNYVAGHEYLGGKQCPSLKDLFSQELLYQQGMYPVEMSSIDEIVSTGLFKGLESRNLDSLKIPIREGFSLFANECYRQSIPIYVLSITWSARFVKSVLLNNGVAPNATVVISNELEFSEDGTTCTGGFQVGNVRTGYDKLQRLTEILAKNPSLPSLYIGDSRTDLLASLKCDARVFMEKDNNSLLESLSKSTSLEIEPLSDKLQKNENIIYTAKDFVKLNHLLFSGGSDG</sequence>
<dbReference type="GeneID" id="90071174"/>
<accession>A0AAV5QFF7</accession>
<proteinExistence type="predicted"/>
<reference evidence="1 2" key="1">
    <citation type="journal article" date="2023" name="Elife">
        <title>Identification of key yeast species and microbe-microbe interactions impacting larval growth of Drosophila in the wild.</title>
        <authorList>
            <person name="Mure A."/>
            <person name="Sugiura Y."/>
            <person name="Maeda R."/>
            <person name="Honda K."/>
            <person name="Sakurai N."/>
            <person name="Takahashi Y."/>
            <person name="Watada M."/>
            <person name="Katoh T."/>
            <person name="Gotoh A."/>
            <person name="Gotoh Y."/>
            <person name="Taniguchi I."/>
            <person name="Nakamura K."/>
            <person name="Hayashi T."/>
            <person name="Katayama T."/>
            <person name="Uemura T."/>
            <person name="Hattori Y."/>
        </authorList>
    </citation>
    <scope>NUCLEOTIDE SEQUENCE [LARGE SCALE GENOMIC DNA]</scope>
    <source>
        <strain evidence="1 2">SC-9</strain>
    </source>
</reference>
<dbReference type="InterPro" id="IPR050849">
    <property type="entry name" value="HAD-like_hydrolase_phosphatase"/>
</dbReference>